<dbReference type="EMBL" id="QLII01000001">
    <property type="protein sequence ID" value="RAI77304.1"/>
    <property type="molecule type" value="Genomic_DNA"/>
</dbReference>
<accession>A0A327NTZ7</accession>
<dbReference type="OrthoDB" id="285993at2"/>
<dbReference type="Proteomes" id="UP000249016">
    <property type="component" value="Unassembled WGS sequence"/>
</dbReference>
<dbReference type="NCBIfam" id="TIGR02436">
    <property type="entry name" value="four helix bundle protein"/>
    <property type="match status" value="1"/>
</dbReference>
<dbReference type="RefSeq" id="WP_111347812.1">
    <property type="nucleotide sequence ID" value="NZ_QLII01000001.1"/>
</dbReference>
<dbReference type="Gene3D" id="1.20.1440.60">
    <property type="entry name" value="23S rRNA-intervening sequence"/>
    <property type="match status" value="1"/>
</dbReference>
<protein>
    <submittedName>
        <fullName evidence="1">Four helix bundle protein</fullName>
    </submittedName>
</protein>
<gene>
    <name evidence="1" type="ORF">HMF3257_29680</name>
</gene>
<organism evidence="1 2">
    <name type="scientific">Spirosoma telluris</name>
    <dbReference type="NCBI Taxonomy" id="2183553"/>
    <lineage>
        <taxon>Bacteria</taxon>
        <taxon>Pseudomonadati</taxon>
        <taxon>Bacteroidota</taxon>
        <taxon>Cytophagia</taxon>
        <taxon>Cytophagales</taxon>
        <taxon>Cytophagaceae</taxon>
        <taxon>Spirosoma</taxon>
    </lineage>
</organism>
<dbReference type="InterPro" id="IPR012657">
    <property type="entry name" value="23S_rRNA-intervening_sequence"/>
</dbReference>
<evidence type="ECO:0000313" key="2">
    <source>
        <dbReference type="Proteomes" id="UP000249016"/>
    </source>
</evidence>
<reference evidence="1 2" key="1">
    <citation type="submission" date="2018-06" db="EMBL/GenBank/DDBJ databases">
        <title>Spirosoma sp. HMF3257 Genome sequencing and assembly.</title>
        <authorList>
            <person name="Kang H."/>
            <person name="Cha I."/>
            <person name="Kim H."/>
            <person name="Kang J."/>
            <person name="Joh K."/>
        </authorList>
    </citation>
    <scope>NUCLEOTIDE SEQUENCE [LARGE SCALE GENOMIC DNA]</scope>
    <source>
        <strain evidence="1 2">HMF3257</strain>
    </source>
</reference>
<sequence>METPRLDKGEFADGIEKRLKTFTLRCVQVFRALPKSYESQHFGKQLVRNSSSSAANYRAVRRARSQNEFFAKLSIVVEELDESLFWLEMLIFTEILPENRLNNLIDERYQLLKVLAKSRNNTGNS</sequence>
<dbReference type="Pfam" id="PF05635">
    <property type="entry name" value="23S_rRNA_IVP"/>
    <property type="match status" value="1"/>
</dbReference>
<comment type="caution">
    <text evidence="1">The sequence shown here is derived from an EMBL/GenBank/DDBJ whole genome shotgun (WGS) entry which is preliminary data.</text>
</comment>
<proteinExistence type="predicted"/>
<dbReference type="SUPFAM" id="SSF158446">
    <property type="entry name" value="IVS-encoded protein-like"/>
    <property type="match status" value="1"/>
</dbReference>
<name>A0A327NTZ7_9BACT</name>
<keyword evidence="2" id="KW-1185">Reference proteome</keyword>
<dbReference type="InterPro" id="IPR036583">
    <property type="entry name" value="23S_rRNA_IVS_sf"/>
</dbReference>
<dbReference type="AlphaFoldDB" id="A0A327NTZ7"/>
<evidence type="ECO:0000313" key="1">
    <source>
        <dbReference type="EMBL" id="RAI77304.1"/>
    </source>
</evidence>
<dbReference type="PIRSF" id="PIRSF035652">
    <property type="entry name" value="CHP02436"/>
    <property type="match status" value="1"/>
</dbReference>